<dbReference type="Gene3D" id="3.40.50.10840">
    <property type="entry name" value="Putative sugar-binding, N-terminal domain"/>
    <property type="match status" value="1"/>
</dbReference>
<dbReference type="SUPFAM" id="SSF142764">
    <property type="entry name" value="YgbK-like"/>
    <property type="match status" value="1"/>
</dbReference>
<evidence type="ECO:0000256" key="5">
    <source>
        <dbReference type="ARBA" id="ARBA00022840"/>
    </source>
</evidence>
<comment type="similarity">
    <text evidence="1">Belongs to the four-carbon acid sugar kinase family.</text>
</comment>
<proteinExistence type="inferred from homology"/>
<dbReference type="Proteomes" id="UP000250790">
    <property type="component" value="Unassembled WGS sequence"/>
</dbReference>
<organism evidence="9 10">
    <name type="scientific">Limnohabitans parvus II-B4</name>
    <dbReference type="NCBI Taxonomy" id="1293052"/>
    <lineage>
        <taxon>Bacteria</taxon>
        <taxon>Pseudomonadati</taxon>
        <taxon>Pseudomonadota</taxon>
        <taxon>Betaproteobacteria</taxon>
        <taxon>Burkholderiales</taxon>
        <taxon>Comamonadaceae</taxon>
        <taxon>Limnohabitans</taxon>
    </lineage>
</organism>
<keyword evidence="3" id="KW-0547">Nucleotide-binding</keyword>
<evidence type="ECO:0000256" key="3">
    <source>
        <dbReference type="ARBA" id="ARBA00022741"/>
    </source>
</evidence>
<dbReference type="OrthoDB" id="191465at2"/>
<keyword evidence="6" id="KW-0119">Carbohydrate metabolism</keyword>
<dbReference type="Gene3D" id="3.40.980.20">
    <property type="entry name" value="Four-carbon acid sugar kinase, nucleotide binding domain"/>
    <property type="match status" value="1"/>
</dbReference>
<dbReference type="InterPro" id="IPR042213">
    <property type="entry name" value="NBD_C_sf"/>
</dbReference>
<dbReference type="InterPro" id="IPR050015">
    <property type="entry name" value="OiaK"/>
</dbReference>
<dbReference type="NCBIfam" id="NF042436">
    <property type="entry name" value="OxoIsoapKin_OiaK"/>
    <property type="match status" value="1"/>
</dbReference>
<dbReference type="Pfam" id="PF17042">
    <property type="entry name" value="NBD_C"/>
    <property type="match status" value="1"/>
</dbReference>
<dbReference type="InterPro" id="IPR037051">
    <property type="entry name" value="4-carb_acid_sugar_kinase_N_sf"/>
</dbReference>
<accession>A0A315E9N6</accession>
<evidence type="ECO:0000256" key="6">
    <source>
        <dbReference type="ARBA" id="ARBA00023277"/>
    </source>
</evidence>
<evidence type="ECO:0000256" key="1">
    <source>
        <dbReference type="ARBA" id="ARBA00005715"/>
    </source>
</evidence>
<dbReference type="InterPro" id="IPR010737">
    <property type="entry name" value="4-carb_acid_sugar_kinase_N"/>
</dbReference>
<sequence>MTHPAPDHLPDEGLWLAYYGDDFTGSTDVLEAFTAAGVPTVLFLQPPRPQDLARFPDVRCVGVAGQSRGKSPAWMRAALPEVFERLSALGAPIVQYKVCSTFDSSPEVGSIGQAIDLGVQHTHAHWSPMVVGAPRLQRYQVFGHLFAAAQGEVWRIDRHPTMSRHPVTPMHESDLRVHLAQQTPRRIGLVNLAQMTQGQADDIRQGLQGPDQPVVMLDVADTLSQREAGRLVWQQRGQGVFSASSSGLQYALTEYWRSCGWLTAQPSLPQAQAQTCIAVVSGSCSPMSAAQIDWAEKHGFLTERLDVAKCLDPVQMEEEIVRLVTLATDAVARDVSPLIYSARGPDDPAVQGFDAWVRRAACDKTQASERIGMALAEVMRRLLDRTALRRIVVAGGDSSGAVASHLGVQALTVCAGMAPGVPLCRVWSDNPHRDGLEMALKGGQLGAPSFYGDVRAGRVG</sequence>
<gene>
    <name evidence="9" type="ORF">B9Z37_07650</name>
</gene>
<evidence type="ECO:0000313" key="9">
    <source>
        <dbReference type="EMBL" id="PUE54403.1"/>
    </source>
</evidence>
<protein>
    <submittedName>
        <fullName evidence="9">Type III effector</fullName>
    </submittedName>
</protein>
<feature type="domain" description="Four-carbon acid sugar kinase nucleotide binding" evidence="8">
    <location>
        <begin position="278"/>
        <end position="450"/>
    </location>
</feature>
<feature type="domain" description="Four-carbon acid sugar kinase N-terminal" evidence="7">
    <location>
        <begin position="16"/>
        <end position="252"/>
    </location>
</feature>
<dbReference type="RefSeq" id="WP_108312362.1">
    <property type="nucleotide sequence ID" value="NZ_NESN01000002.1"/>
</dbReference>
<dbReference type="GO" id="GO:0016301">
    <property type="term" value="F:kinase activity"/>
    <property type="evidence" value="ECO:0007669"/>
    <property type="project" value="UniProtKB-KW"/>
</dbReference>
<keyword evidence="4" id="KW-0418">Kinase</keyword>
<dbReference type="Pfam" id="PF07005">
    <property type="entry name" value="SBD_N"/>
    <property type="match status" value="1"/>
</dbReference>
<keyword evidence="2" id="KW-0808">Transferase</keyword>
<keyword evidence="5" id="KW-0067">ATP-binding</keyword>
<evidence type="ECO:0000313" key="10">
    <source>
        <dbReference type="Proteomes" id="UP000250790"/>
    </source>
</evidence>
<dbReference type="AlphaFoldDB" id="A0A315E9N6"/>
<evidence type="ECO:0000256" key="2">
    <source>
        <dbReference type="ARBA" id="ARBA00022679"/>
    </source>
</evidence>
<evidence type="ECO:0000259" key="8">
    <source>
        <dbReference type="Pfam" id="PF17042"/>
    </source>
</evidence>
<dbReference type="InterPro" id="IPR031475">
    <property type="entry name" value="NBD_C"/>
</dbReference>
<evidence type="ECO:0000259" key="7">
    <source>
        <dbReference type="Pfam" id="PF07005"/>
    </source>
</evidence>
<keyword evidence="10" id="KW-1185">Reference proteome</keyword>
<evidence type="ECO:0000256" key="4">
    <source>
        <dbReference type="ARBA" id="ARBA00022777"/>
    </source>
</evidence>
<dbReference type="GO" id="GO:0005524">
    <property type="term" value="F:ATP binding"/>
    <property type="evidence" value="ECO:0007669"/>
    <property type="project" value="UniProtKB-KW"/>
</dbReference>
<comment type="caution">
    <text evidence="9">The sequence shown here is derived from an EMBL/GenBank/DDBJ whole genome shotgun (WGS) entry which is preliminary data.</text>
</comment>
<reference evidence="9 10" key="1">
    <citation type="submission" date="2017-04" db="EMBL/GenBank/DDBJ databases">
        <title>Unexpected and diverse lifestyles within the genus Limnohabitans.</title>
        <authorList>
            <person name="Kasalicky V."/>
            <person name="Mehrshad M."/>
            <person name="Andrei S.-A."/>
            <person name="Salcher M."/>
            <person name="Kratochvilova H."/>
            <person name="Simek K."/>
            <person name="Ghai R."/>
        </authorList>
    </citation>
    <scope>NUCLEOTIDE SEQUENCE [LARGE SCALE GENOMIC DNA]</scope>
    <source>
        <strain evidence="9 10">II-B4</strain>
    </source>
</reference>
<dbReference type="EMBL" id="NESN01000002">
    <property type="protein sequence ID" value="PUE54403.1"/>
    <property type="molecule type" value="Genomic_DNA"/>
</dbReference>
<name>A0A315E9N6_9BURK</name>